<proteinExistence type="predicted"/>
<dbReference type="Gene3D" id="1.10.10.60">
    <property type="entry name" value="Homeodomain-like"/>
    <property type="match status" value="1"/>
</dbReference>
<dbReference type="InterPro" id="IPR009057">
    <property type="entry name" value="Homeodomain-like_sf"/>
</dbReference>
<dbReference type="PANTHER" id="PTHR33215">
    <property type="entry name" value="PROTEIN DISTAL ANTENNA"/>
    <property type="match status" value="1"/>
</dbReference>
<dbReference type="InterPro" id="IPR002514">
    <property type="entry name" value="Transposase_8"/>
</dbReference>
<sequence length="91" mass="10449">MSSTGNRYSNEFKQQLVELFQSGQSVSKLSREYGIPTGTIYKWTKELTPVITEDGKLVTPKEIKALEKRIRELEMENEILKKATAIFARKP</sequence>
<evidence type="ECO:0000313" key="2">
    <source>
        <dbReference type="Proteomes" id="UP001177160"/>
    </source>
</evidence>
<dbReference type="EMBL" id="JAOVQM010000009">
    <property type="protein sequence ID" value="MCV2232792.1"/>
    <property type="molecule type" value="Genomic_DNA"/>
</dbReference>
<keyword evidence="2" id="KW-1185">Reference proteome</keyword>
<reference evidence="1" key="1">
    <citation type="submission" date="2022-09" db="EMBL/GenBank/DDBJ databases">
        <title>Novel Mycoplasma species identified in domestic and wild animals.</title>
        <authorList>
            <person name="Volokhov D.V."/>
            <person name="Furtak V.A."/>
            <person name="Zagorodnyaya T.A."/>
        </authorList>
    </citation>
    <scope>NUCLEOTIDE SEQUENCE</scope>
    <source>
        <strain evidence="1">Oakley</strain>
    </source>
</reference>
<evidence type="ECO:0000313" key="1">
    <source>
        <dbReference type="EMBL" id="MCV2232792.1"/>
    </source>
</evidence>
<protein>
    <submittedName>
        <fullName evidence="1">Transposase</fullName>
    </submittedName>
</protein>
<dbReference type="SUPFAM" id="SSF46689">
    <property type="entry name" value="Homeodomain-like"/>
    <property type="match status" value="1"/>
</dbReference>
<dbReference type="Pfam" id="PF01527">
    <property type="entry name" value="HTH_Tnp_1"/>
    <property type="match status" value="1"/>
</dbReference>
<accession>A0ABT2Y7R4</accession>
<gene>
    <name evidence="1" type="ORF">N7548_08170</name>
</gene>
<dbReference type="PANTHER" id="PTHR33215:SF13">
    <property type="entry name" value="PROTEIN DISTAL ANTENNA"/>
    <property type="match status" value="1"/>
</dbReference>
<dbReference type="RefSeq" id="WP_263608981.1">
    <property type="nucleotide sequence ID" value="NZ_JAOVQM010000009.1"/>
</dbReference>
<comment type="caution">
    <text evidence="1">The sequence shown here is derived from an EMBL/GenBank/DDBJ whole genome shotgun (WGS) entry which is preliminary data.</text>
</comment>
<organism evidence="1 2">
    <name type="scientific">Paracholeplasma manati</name>
    <dbReference type="NCBI Taxonomy" id="591373"/>
    <lineage>
        <taxon>Bacteria</taxon>
        <taxon>Bacillati</taxon>
        <taxon>Mycoplasmatota</taxon>
        <taxon>Mollicutes</taxon>
        <taxon>Acholeplasmatales</taxon>
        <taxon>Acholeplasmataceae</taxon>
        <taxon>Paracholeplasma</taxon>
    </lineage>
</organism>
<dbReference type="InterPro" id="IPR051839">
    <property type="entry name" value="RD_transcriptional_regulator"/>
</dbReference>
<name>A0ABT2Y7R4_9MOLU</name>
<dbReference type="Proteomes" id="UP001177160">
    <property type="component" value="Unassembled WGS sequence"/>
</dbReference>